<gene>
    <name evidence="8" type="ORF">M0R45_038470</name>
</gene>
<feature type="compositionally biased region" description="Pro residues" evidence="6">
    <location>
        <begin position="83"/>
        <end position="94"/>
    </location>
</feature>
<keyword evidence="4 7" id="KW-0732">Signal</keyword>
<comment type="caution">
    <text evidence="8">The sequence shown here is derived from an EMBL/GenBank/DDBJ whole genome shotgun (WGS) entry which is preliminary data.</text>
</comment>
<accession>A0AAW1W7A9</accession>
<feature type="compositionally biased region" description="Gly residues" evidence="6">
    <location>
        <begin position="34"/>
        <end position="47"/>
    </location>
</feature>
<evidence type="ECO:0000256" key="2">
    <source>
        <dbReference type="ARBA" id="ARBA00022523"/>
    </source>
</evidence>
<evidence type="ECO:0000256" key="7">
    <source>
        <dbReference type="SAM" id="SignalP"/>
    </source>
</evidence>
<sequence length="437" mass="45390">MASSSLRLPHVALATQALFLILLITTPDFVLGGGGGHGKKPAGGGKKPAGSGKKPAGGGKKPAAPYRPHHQPAGGGNKKPAAPYRPPRPHPQPAGGPKKPAAPYRPPHIQARPHPQPAGGGPKKPAAPYRPPHVQAKPTAPAANIRMPGPGTGGPAGPASKGNGQGIIYHGGPLLTGEVNLSIIFYGQFVREHKDLIRSFLRSFEVTEPGTAVSKWWDIVEGYQSVANVKNPKGIQGIKIKVGTQQSDDKASFGKVVTKDYIKMLVKKANSGKPNTLAVIFAAKDVAVSELCRGKCYDHGHVDNFPYLIVGNPEIECPGSCAWPFVKNDYGPPGITVKPPNGDAGVDAIIVNFASGLASAVTNPFNTAFSKPGPKTWPIEAGNACEGIFGTGASPGKPGNILTDPAGGAYNAVGERGLKFLIPGVWDPKTSTCWTPM</sequence>
<dbReference type="Pfam" id="PF04674">
    <property type="entry name" value="Phi_1"/>
    <property type="match status" value="1"/>
</dbReference>
<protein>
    <submittedName>
        <fullName evidence="8">Uncharacterized protein</fullName>
    </submittedName>
</protein>
<keyword evidence="3" id="KW-0964">Secreted</keyword>
<evidence type="ECO:0000256" key="3">
    <source>
        <dbReference type="ARBA" id="ARBA00022525"/>
    </source>
</evidence>
<evidence type="ECO:0000256" key="4">
    <source>
        <dbReference type="ARBA" id="ARBA00022729"/>
    </source>
</evidence>
<evidence type="ECO:0000313" key="9">
    <source>
        <dbReference type="Proteomes" id="UP001457282"/>
    </source>
</evidence>
<feature type="chain" id="PRO_5043519942" evidence="7">
    <location>
        <begin position="33"/>
        <end position="437"/>
    </location>
</feature>
<evidence type="ECO:0000313" key="8">
    <source>
        <dbReference type="EMBL" id="KAK9914708.1"/>
    </source>
</evidence>
<dbReference type="PANTHER" id="PTHR31279:SF13">
    <property type="entry name" value="PROTEIN EXORDIUM-LIKE 6"/>
    <property type="match status" value="1"/>
</dbReference>
<comment type="subcellular location">
    <subcellularLocation>
        <location evidence="1">Secreted</location>
        <location evidence="1">Extracellular space</location>
        <location evidence="1">Apoplast</location>
    </subcellularLocation>
</comment>
<reference evidence="8 9" key="1">
    <citation type="journal article" date="2023" name="G3 (Bethesda)">
        <title>A chromosome-length genome assembly and annotation of blackberry (Rubus argutus, cv. 'Hillquist').</title>
        <authorList>
            <person name="Bruna T."/>
            <person name="Aryal R."/>
            <person name="Dudchenko O."/>
            <person name="Sargent D.J."/>
            <person name="Mead D."/>
            <person name="Buti M."/>
            <person name="Cavallini A."/>
            <person name="Hytonen T."/>
            <person name="Andres J."/>
            <person name="Pham M."/>
            <person name="Weisz D."/>
            <person name="Mascagni F."/>
            <person name="Usai G."/>
            <person name="Natali L."/>
            <person name="Bassil N."/>
            <person name="Fernandez G.E."/>
            <person name="Lomsadze A."/>
            <person name="Armour M."/>
            <person name="Olukolu B."/>
            <person name="Poorten T."/>
            <person name="Britton C."/>
            <person name="Davik J."/>
            <person name="Ashrafi H."/>
            <person name="Aiden E.L."/>
            <person name="Borodovsky M."/>
            <person name="Worthington M."/>
        </authorList>
    </citation>
    <scope>NUCLEOTIDE SEQUENCE [LARGE SCALE GENOMIC DNA]</scope>
    <source>
        <strain evidence="8">PI 553951</strain>
    </source>
</reference>
<dbReference type="GO" id="GO:0048046">
    <property type="term" value="C:apoplast"/>
    <property type="evidence" value="ECO:0007669"/>
    <property type="project" value="UniProtKB-SubCell"/>
</dbReference>
<dbReference type="InterPro" id="IPR006766">
    <property type="entry name" value="EXORDIUM-like"/>
</dbReference>
<proteinExistence type="inferred from homology"/>
<dbReference type="AlphaFoldDB" id="A0AAW1W7A9"/>
<keyword evidence="9" id="KW-1185">Reference proteome</keyword>
<evidence type="ECO:0000256" key="1">
    <source>
        <dbReference type="ARBA" id="ARBA00004271"/>
    </source>
</evidence>
<evidence type="ECO:0000256" key="5">
    <source>
        <dbReference type="ARBA" id="ARBA00023591"/>
    </source>
</evidence>
<dbReference type="Proteomes" id="UP001457282">
    <property type="component" value="Unassembled WGS sequence"/>
</dbReference>
<feature type="signal peptide" evidence="7">
    <location>
        <begin position="1"/>
        <end position="32"/>
    </location>
</feature>
<evidence type="ECO:0000256" key="6">
    <source>
        <dbReference type="SAM" id="MobiDB-lite"/>
    </source>
</evidence>
<name>A0AAW1W7A9_RUBAR</name>
<dbReference type="PANTHER" id="PTHR31279">
    <property type="entry name" value="PROTEIN EXORDIUM-LIKE 5"/>
    <property type="match status" value="1"/>
</dbReference>
<keyword evidence="2" id="KW-0052">Apoplast</keyword>
<organism evidence="8 9">
    <name type="scientific">Rubus argutus</name>
    <name type="common">Southern blackberry</name>
    <dbReference type="NCBI Taxonomy" id="59490"/>
    <lineage>
        <taxon>Eukaryota</taxon>
        <taxon>Viridiplantae</taxon>
        <taxon>Streptophyta</taxon>
        <taxon>Embryophyta</taxon>
        <taxon>Tracheophyta</taxon>
        <taxon>Spermatophyta</taxon>
        <taxon>Magnoliopsida</taxon>
        <taxon>eudicotyledons</taxon>
        <taxon>Gunneridae</taxon>
        <taxon>Pentapetalae</taxon>
        <taxon>rosids</taxon>
        <taxon>fabids</taxon>
        <taxon>Rosales</taxon>
        <taxon>Rosaceae</taxon>
        <taxon>Rosoideae</taxon>
        <taxon>Rosoideae incertae sedis</taxon>
        <taxon>Rubus</taxon>
    </lineage>
</organism>
<dbReference type="EMBL" id="JBEDUW010000007">
    <property type="protein sequence ID" value="KAK9914708.1"/>
    <property type="molecule type" value="Genomic_DNA"/>
</dbReference>
<comment type="similarity">
    <text evidence="5">Belongs to the EXORDIUM family.</text>
</comment>
<feature type="region of interest" description="Disordered" evidence="6">
    <location>
        <begin position="34"/>
        <end position="160"/>
    </location>
</feature>